<feature type="compositionally biased region" description="Basic and acidic residues" evidence="1">
    <location>
        <begin position="41"/>
        <end position="53"/>
    </location>
</feature>
<keyword evidence="2" id="KW-0472">Membrane</keyword>
<feature type="region of interest" description="Disordered" evidence="1">
    <location>
        <begin position="1"/>
        <end position="66"/>
    </location>
</feature>
<evidence type="ECO:0000313" key="3">
    <source>
        <dbReference type="EMBL" id="WIM70917.1"/>
    </source>
</evidence>
<keyword evidence="2" id="KW-0812">Transmembrane</keyword>
<proteinExistence type="predicted"/>
<keyword evidence="4" id="KW-1185">Reference proteome</keyword>
<organism evidence="3 4">
    <name type="scientific">Corynebacterium suedekumii</name>
    <dbReference type="NCBI Taxonomy" id="3049801"/>
    <lineage>
        <taxon>Bacteria</taxon>
        <taxon>Bacillati</taxon>
        <taxon>Actinomycetota</taxon>
        <taxon>Actinomycetes</taxon>
        <taxon>Mycobacteriales</taxon>
        <taxon>Corynebacteriaceae</taxon>
        <taxon>Corynebacterium</taxon>
    </lineage>
</organism>
<dbReference type="RefSeq" id="WP_284875497.1">
    <property type="nucleotide sequence ID" value="NZ_CP126970.1"/>
</dbReference>
<gene>
    <name evidence="3" type="ORF">QP029_03605</name>
</gene>
<evidence type="ECO:0000256" key="2">
    <source>
        <dbReference type="SAM" id="Phobius"/>
    </source>
</evidence>
<name>A0ABY8VNI6_9CORY</name>
<feature type="transmembrane region" description="Helical" evidence="2">
    <location>
        <begin position="154"/>
        <end position="177"/>
    </location>
</feature>
<evidence type="ECO:0000256" key="1">
    <source>
        <dbReference type="SAM" id="MobiDB-lite"/>
    </source>
</evidence>
<dbReference type="Proteomes" id="UP001238805">
    <property type="component" value="Chromosome"/>
</dbReference>
<feature type="compositionally biased region" description="Basic and acidic residues" evidence="1">
    <location>
        <begin position="1"/>
        <end position="19"/>
    </location>
</feature>
<protein>
    <recommendedName>
        <fullName evidence="5">Integral membrane protein</fullName>
    </recommendedName>
</protein>
<keyword evidence="2" id="KW-1133">Transmembrane helix</keyword>
<evidence type="ECO:0008006" key="5">
    <source>
        <dbReference type="Google" id="ProtNLM"/>
    </source>
</evidence>
<feature type="transmembrane region" description="Helical" evidence="2">
    <location>
        <begin position="120"/>
        <end position="142"/>
    </location>
</feature>
<dbReference type="EMBL" id="CP126970">
    <property type="protein sequence ID" value="WIM70917.1"/>
    <property type="molecule type" value="Genomic_DNA"/>
</dbReference>
<sequence length="182" mass="20216">MTGAHPDDPHDPTSPDSGRRNGRWRGFLEHPENDLTADADFANRRRPEPHSPEELASSVDPAVQAARNTQSTRQAIQWLIAIPAVTFALALILGIIFRVMGGPACDAGQAAFLCTRDAQIWWSVITSIPPIVGVLGCAFIMNHKLKNYTRWRPWMGVFWVMIPFCMIWLITAGQILITALNS</sequence>
<evidence type="ECO:0000313" key="4">
    <source>
        <dbReference type="Proteomes" id="UP001238805"/>
    </source>
</evidence>
<feature type="transmembrane region" description="Helical" evidence="2">
    <location>
        <begin position="78"/>
        <end position="100"/>
    </location>
</feature>
<reference evidence="3 4" key="1">
    <citation type="submission" date="2023-05" db="EMBL/GenBank/DDBJ databases">
        <title>Corynebacterium suedekumii sp. nov. and Corynebacterium breve sp. nov. isolated from raw cow's milk.</title>
        <authorList>
            <person name="Baer M.K."/>
            <person name="Mehl L."/>
            <person name="Hellmuth R."/>
            <person name="Marke G."/>
            <person name="Lipski A."/>
        </authorList>
    </citation>
    <scope>NUCLEOTIDE SEQUENCE [LARGE SCALE GENOMIC DNA]</scope>
    <source>
        <strain evidence="3 4">LM112</strain>
    </source>
</reference>
<accession>A0ABY8VNI6</accession>